<proteinExistence type="predicted"/>
<dbReference type="EMBL" id="BSTI01000024">
    <property type="protein sequence ID" value="GLY70509.1"/>
    <property type="molecule type" value="Genomic_DNA"/>
</dbReference>
<keyword evidence="1" id="KW-1133">Transmembrane helix</keyword>
<protein>
    <submittedName>
        <fullName evidence="2">Uncharacterized protein</fullName>
    </submittedName>
</protein>
<comment type="caution">
    <text evidence="2">The sequence shown here is derived from an EMBL/GenBank/DDBJ whole genome shotgun (WGS) entry which is preliminary data.</text>
</comment>
<name>A0A9W6VKE0_9PSEU</name>
<keyword evidence="1" id="KW-0812">Transmembrane</keyword>
<evidence type="ECO:0000313" key="2">
    <source>
        <dbReference type="EMBL" id="GLY70509.1"/>
    </source>
</evidence>
<evidence type="ECO:0000256" key="1">
    <source>
        <dbReference type="SAM" id="Phobius"/>
    </source>
</evidence>
<organism evidence="2 3">
    <name type="scientific">Amycolatopsis taiwanensis</name>
    <dbReference type="NCBI Taxonomy" id="342230"/>
    <lineage>
        <taxon>Bacteria</taxon>
        <taxon>Bacillati</taxon>
        <taxon>Actinomycetota</taxon>
        <taxon>Actinomycetes</taxon>
        <taxon>Pseudonocardiales</taxon>
        <taxon>Pseudonocardiaceae</taxon>
        <taxon>Amycolatopsis</taxon>
    </lineage>
</organism>
<gene>
    <name evidence="2" type="ORF">Atai01_71280</name>
</gene>
<reference evidence="2" key="1">
    <citation type="submission" date="2023-03" db="EMBL/GenBank/DDBJ databases">
        <title>Amycolatopsis taiwanensis NBRC 103393.</title>
        <authorList>
            <person name="Ichikawa N."/>
            <person name="Sato H."/>
            <person name="Tonouchi N."/>
        </authorList>
    </citation>
    <scope>NUCLEOTIDE SEQUENCE</scope>
    <source>
        <strain evidence="2">NBRC 103393</strain>
    </source>
</reference>
<keyword evidence="1" id="KW-0472">Membrane</keyword>
<sequence length="147" mass="15530">MKRGKRIWLVKPSHLPVRVMTGAFILNSGYTMRSADAAAAGRLHGFASGTYPGLRKVDPQIFVRLLSGGEMLLGAALLIPVIPSAVAGAGLAAFAGGLVGLYFGTPGMRRQGSIRPTEEGLGLAKDVWLLGIGASLVVDDLMEWTRR</sequence>
<feature type="transmembrane region" description="Helical" evidence="1">
    <location>
        <begin position="85"/>
        <end position="105"/>
    </location>
</feature>
<dbReference type="AlphaFoldDB" id="A0A9W6VKE0"/>
<evidence type="ECO:0000313" key="3">
    <source>
        <dbReference type="Proteomes" id="UP001165136"/>
    </source>
</evidence>
<keyword evidence="3" id="KW-1185">Reference proteome</keyword>
<dbReference type="Proteomes" id="UP001165136">
    <property type="component" value="Unassembled WGS sequence"/>
</dbReference>
<accession>A0A9W6VKE0</accession>